<dbReference type="EMBL" id="UGTW01000001">
    <property type="protein sequence ID" value="SUC16822.1"/>
    <property type="molecule type" value="Genomic_DNA"/>
</dbReference>
<dbReference type="Proteomes" id="UP000254331">
    <property type="component" value="Unassembled WGS sequence"/>
</dbReference>
<sequence length="29" mass="3217">MLGLPIQGISAFAKPQQKTMPVHLLKVRN</sequence>
<organism evidence="1 2">
    <name type="scientific">Proteus vulgaris</name>
    <dbReference type="NCBI Taxonomy" id="585"/>
    <lineage>
        <taxon>Bacteria</taxon>
        <taxon>Pseudomonadati</taxon>
        <taxon>Pseudomonadota</taxon>
        <taxon>Gammaproteobacteria</taxon>
        <taxon>Enterobacterales</taxon>
        <taxon>Morganellaceae</taxon>
        <taxon>Proteus</taxon>
    </lineage>
</organism>
<protein>
    <submittedName>
        <fullName evidence="1">Uncharacterized protein</fullName>
    </submittedName>
</protein>
<gene>
    <name evidence="1" type="ORF">NCTC10376_02736</name>
</gene>
<name>A0A379FBI8_PROVU</name>
<evidence type="ECO:0000313" key="1">
    <source>
        <dbReference type="EMBL" id="SUC16822.1"/>
    </source>
</evidence>
<accession>A0A379FBI8</accession>
<reference evidence="1 2" key="1">
    <citation type="submission" date="2018-06" db="EMBL/GenBank/DDBJ databases">
        <authorList>
            <consortium name="Pathogen Informatics"/>
            <person name="Doyle S."/>
        </authorList>
    </citation>
    <scope>NUCLEOTIDE SEQUENCE [LARGE SCALE GENOMIC DNA]</scope>
    <source>
        <strain evidence="1 2">NCTC10376</strain>
    </source>
</reference>
<proteinExistence type="predicted"/>
<evidence type="ECO:0000313" key="2">
    <source>
        <dbReference type="Proteomes" id="UP000254331"/>
    </source>
</evidence>
<dbReference type="AlphaFoldDB" id="A0A379FBI8"/>